<dbReference type="Proteomes" id="UP000316981">
    <property type="component" value="Unassembled WGS sequence"/>
</dbReference>
<dbReference type="RefSeq" id="WP_144583351.1">
    <property type="nucleotide sequence ID" value="NZ_VMTP01000055.1"/>
</dbReference>
<evidence type="ECO:0000313" key="2">
    <source>
        <dbReference type="EMBL" id="TVT82127.1"/>
    </source>
</evidence>
<evidence type="ECO:0000256" key="1">
    <source>
        <dbReference type="SAM" id="SignalP"/>
    </source>
</evidence>
<protein>
    <submittedName>
        <fullName evidence="2">Uncharacterized protein</fullName>
    </submittedName>
</protein>
<comment type="caution">
    <text evidence="2">The sequence shown here is derived from an EMBL/GenBank/DDBJ whole genome shotgun (WGS) entry which is preliminary data.</text>
</comment>
<keyword evidence="1" id="KW-0732">Signal</keyword>
<name>A0A558F931_9GAMM</name>
<sequence length="93" mass="10782">MKKVITGVLLAITSTYALASQDKYVKYRLTYLKNVEMTVVAIPLEYKNISEAEKPKVEEKCFLEIRSEEAKKLFKKITGNQNKKFIYICNIDL</sequence>
<feature type="signal peptide" evidence="1">
    <location>
        <begin position="1"/>
        <end position="19"/>
    </location>
</feature>
<dbReference type="AlphaFoldDB" id="A0A558F931"/>
<evidence type="ECO:0000313" key="3">
    <source>
        <dbReference type="Proteomes" id="UP000316981"/>
    </source>
</evidence>
<reference evidence="2 3" key="1">
    <citation type="submission" date="2019-07" db="EMBL/GenBank/DDBJ databases">
        <title>Draft Genome Sequence of the first blaOXA-58-Harboring Acinetobacter colistiniresistens clinical isolate from Brazil.</title>
        <authorList>
            <person name="Favaro L.S."/>
            <person name="Paula-Petroli S.B."/>
            <person name="Moura C.F."/>
            <person name="Tognim M.C.B."/>
            <person name="Venancio E.J."/>
            <person name="Yamada-Ogatta S.F."/>
            <person name="Carrara-Marroni F.E."/>
        </authorList>
    </citation>
    <scope>NUCLEOTIDE SEQUENCE [LARGE SCALE GENOMIC DNA]</scope>
    <source>
        <strain evidence="2 3">DL</strain>
    </source>
</reference>
<organism evidence="2 3">
    <name type="scientific">Acinetobacter colistiniresistens</name>
    <dbReference type="NCBI Taxonomy" id="280145"/>
    <lineage>
        <taxon>Bacteria</taxon>
        <taxon>Pseudomonadati</taxon>
        <taxon>Pseudomonadota</taxon>
        <taxon>Gammaproteobacteria</taxon>
        <taxon>Moraxellales</taxon>
        <taxon>Moraxellaceae</taxon>
        <taxon>Acinetobacter</taxon>
    </lineage>
</organism>
<proteinExistence type="predicted"/>
<dbReference type="EMBL" id="VMTP01000055">
    <property type="protein sequence ID" value="TVT82127.1"/>
    <property type="molecule type" value="Genomic_DNA"/>
</dbReference>
<gene>
    <name evidence="2" type="ORF">FPV60_09430</name>
</gene>
<accession>A0A558F931</accession>
<feature type="chain" id="PRO_5021924820" evidence="1">
    <location>
        <begin position="20"/>
        <end position="93"/>
    </location>
</feature>